<evidence type="ECO:0008006" key="6">
    <source>
        <dbReference type="Google" id="ProtNLM"/>
    </source>
</evidence>
<evidence type="ECO:0000256" key="2">
    <source>
        <dbReference type="ARBA" id="ARBA00022448"/>
    </source>
</evidence>
<dbReference type="PANTHER" id="PTHR30061">
    <property type="entry name" value="MALTOSE-BINDING PERIPLASMIC PROTEIN"/>
    <property type="match status" value="1"/>
</dbReference>
<dbReference type="GO" id="GO:0042956">
    <property type="term" value="P:maltodextrin transmembrane transport"/>
    <property type="evidence" value="ECO:0007669"/>
    <property type="project" value="TreeGrafter"/>
</dbReference>
<dbReference type="GO" id="GO:1901982">
    <property type="term" value="F:maltose binding"/>
    <property type="evidence" value="ECO:0007669"/>
    <property type="project" value="TreeGrafter"/>
</dbReference>
<proteinExistence type="inferred from homology"/>
<dbReference type="AlphaFoldDB" id="X1MXM2"/>
<dbReference type="InterPro" id="IPR006059">
    <property type="entry name" value="SBP"/>
</dbReference>
<feature type="transmembrane region" description="Helical" evidence="4">
    <location>
        <begin position="6"/>
        <end position="25"/>
    </location>
</feature>
<dbReference type="Gene3D" id="3.40.190.10">
    <property type="entry name" value="Periplasmic binding protein-like II"/>
    <property type="match status" value="1"/>
</dbReference>
<sequence length="142" mass="16055">MKKVLIIAGAALGLIVIILVIVIVLTRGKKDTEDKTQYPSGDVTLIYWQLFDDEEALEPIIKEYQEKHKNVTIKYVKKDSAEYETELINSLAGGSGPDLFMIKNDWLPKHQDKLEPIPEDYMSVDEYKDIFAPVAAQDLISA</sequence>
<organism evidence="5">
    <name type="scientific">marine sediment metagenome</name>
    <dbReference type="NCBI Taxonomy" id="412755"/>
    <lineage>
        <taxon>unclassified sequences</taxon>
        <taxon>metagenomes</taxon>
        <taxon>ecological metagenomes</taxon>
    </lineage>
</organism>
<protein>
    <recommendedName>
        <fullName evidence="6">Extracellular solute-binding protein</fullName>
    </recommendedName>
</protein>
<dbReference type="SUPFAM" id="SSF53850">
    <property type="entry name" value="Periplasmic binding protein-like II"/>
    <property type="match status" value="1"/>
</dbReference>
<dbReference type="PANTHER" id="PTHR30061:SF50">
    <property type="entry name" value="MALTOSE_MALTODEXTRIN-BINDING PERIPLASMIC PROTEIN"/>
    <property type="match status" value="1"/>
</dbReference>
<reference evidence="5" key="1">
    <citation type="journal article" date="2014" name="Front. Microbiol.">
        <title>High frequency of phylogenetically diverse reductive dehalogenase-homologous genes in deep subseafloor sedimentary metagenomes.</title>
        <authorList>
            <person name="Kawai M."/>
            <person name="Futagami T."/>
            <person name="Toyoda A."/>
            <person name="Takaki Y."/>
            <person name="Nishi S."/>
            <person name="Hori S."/>
            <person name="Arai W."/>
            <person name="Tsubouchi T."/>
            <person name="Morono Y."/>
            <person name="Uchiyama I."/>
            <person name="Ito T."/>
            <person name="Fujiyama A."/>
            <person name="Inagaki F."/>
            <person name="Takami H."/>
        </authorList>
    </citation>
    <scope>NUCLEOTIDE SEQUENCE</scope>
    <source>
        <strain evidence="5">Expedition CK06-06</strain>
    </source>
</reference>
<keyword evidence="3" id="KW-0732">Signal</keyword>
<evidence type="ECO:0000256" key="3">
    <source>
        <dbReference type="ARBA" id="ARBA00022729"/>
    </source>
</evidence>
<dbReference type="GO" id="GO:0015768">
    <property type="term" value="P:maltose transport"/>
    <property type="evidence" value="ECO:0007669"/>
    <property type="project" value="TreeGrafter"/>
</dbReference>
<keyword evidence="4" id="KW-1133">Transmembrane helix</keyword>
<gene>
    <name evidence="5" type="ORF">S06H3_15573</name>
</gene>
<evidence type="ECO:0000256" key="4">
    <source>
        <dbReference type="SAM" id="Phobius"/>
    </source>
</evidence>
<comment type="caution">
    <text evidence="5">The sequence shown here is derived from an EMBL/GenBank/DDBJ whole genome shotgun (WGS) entry which is preliminary data.</text>
</comment>
<comment type="similarity">
    <text evidence="1">Belongs to the bacterial solute-binding protein 1 family.</text>
</comment>
<keyword evidence="4" id="KW-0812">Transmembrane</keyword>
<evidence type="ECO:0000313" key="5">
    <source>
        <dbReference type="EMBL" id="GAI11114.1"/>
    </source>
</evidence>
<keyword evidence="4" id="KW-0472">Membrane</keyword>
<feature type="non-terminal residue" evidence="5">
    <location>
        <position position="142"/>
    </location>
</feature>
<dbReference type="Pfam" id="PF01547">
    <property type="entry name" value="SBP_bac_1"/>
    <property type="match status" value="1"/>
</dbReference>
<dbReference type="EMBL" id="BARV01007670">
    <property type="protein sequence ID" value="GAI11114.1"/>
    <property type="molecule type" value="Genomic_DNA"/>
</dbReference>
<accession>X1MXM2</accession>
<dbReference type="GO" id="GO:0055052">
    <property type="term" value="C:ATP-binding cassette (ABC) transporter complex, substrate-binding subunit-containing"/>
    <property type="evidence" value="ECO:0007669"/>
    <property type="project" value="TreeGrafter"/>
</dbReference>
<evidence type="ECO:0000256" key="1">
    <source>
        <dbReference type="ARBA" id="ARBA00008520"/>
    </source>
</evidence>
<keyword evidence="2" id="KW-0813">Transport</keyword>
<name>X1MXM2_9ZZZZ</name>